<sequence>MDTKKEENSLILISKNFLIGLKTTMGTFFKKPVTFQYPKERLRLAENFRGFPKLNTNKDKSLRCVACMLCQTVCPSEAIKINSGFVDYGKEHELTERQKHNHSLDKIAPGVVNDGRRHPESFEIDLLRCICCGYCEEICPEEAISMSDKFEFGFYTRDEGIFGIDKLIKL</sequence>
<feature type="binding site" evidence="12">
    <location>
        <position position="132"/>
    </location>
    <ligand>
        <name>[4Fe-4S] cluster</name>
        <dbReference type="ChEBI" id="CHEBI:49883"/>
        <label>2</label>
    </ligand>
</feature>
<organism evidence="14 15">
    <name type="scientific">Acididesulfobacter guangdongensis</name>
    <dbReference type="NCBI Taxonomy" id="2597225"/>
    <lineage>
        <taxon>Bacteria</taxon>
        <taxon>Deltaproteobacteria</taxon>
        <taxon>Candidatus Acidulodesulfobacterales</taxon>
        <taxon>Candidatus Acididesulfobacter</taxon>
    </lineage>
</organism>
<feature type="binding site" evidence="12">
    <location>
        <position position="129"/>
    </location>
    <ligand>
        <name>[4Fe-4S] cluster</name>
        <dbReference type="ChEBI" id="CHEBI:49883"/>
        <label>2</label>
    </ligand>
</feature>
<evidence type="ECO:0000259" key="13">
    <source>
        <dbReference type="PROSITE" id="PS51379"/>
    </source>
</evidence>
<keyword evidence="2 12" id="KW-0004">4Fe-4S</keyword>
<dbReference type="InterPro" id="IPR017900">
    <property type="entry name" value="4Fe4S_Fe_S_CS"/>
</dbReference>
<evidence type="ECO:0000256" key="6">
    <source>
        <dbReference type="ARBA" id="ARBA00022967"/>
    </source>
</evidence>
<dbReference type="EC" id="7.1.1.-" evidence="12"/>
<feature type="binding site" evidence="12">
    <location>
        <position position="74"/>
    </location>
    <ligand>
        <name>[4Fe-4S] cluster</name>
        <dbReference type="ChEBI" id="CHEBI:49883"/>
        <label>2</label>
    </ligand>
</feature>
<keyword evidence="7 12" id="KW-0408">Iron</keyword>
<keyword evidence="3 12" id="KW-0874">Quinone</keyword>
<comment type="cofactor">
    <cofactor evidence="12">
        <name>[4Fe-4S] cluster</name>
        <dbReference type="ChEBI" id="CHEBI:49883"/>
    </cofactor>
    <text evidence="12">Binds 2 [4Fe-4S] clusters per subunit.</text>
</comment>
<comment type="catalytic activity">
    <reaction evidence="12">
        <text>a quinone + NADH + 5 H(+)(in) = a quinol + NAD(+) + 4 H(+)(out)</text>
        <dbReference type="Rhea" id="RHEA:57888"/>
        <dbReference type="ChEBI" id="CHEBI:15378"/>
        <dbReference type="ChEBI" id="CHEBI:24646"/>
        <dbReference type="ChEBI" id="CHEBI:57540"/>
        <dbReference type="ChEBI" id="CHEBI:57945"/>
        <dbReference type="ChEBI" id="CHEBI:132124"/>
    </reaction>
</comment>
<comment type="subcellular location">
    <subcellularLocation>
        <location evidence="12">Cell membrane</location>
        <topology evidence="12">Peripheral membrane protein</topology>
    </subcellularLocation>
</comment>
<feature type="domain" description="4Fe-4S ferredoxin-type" evidence="13">
    <location>
        <begin position="120"/>
        <end position="149"/>
    </location>
</feature>
<evidence type="ECO:0000313" key="15">
    <source>
        <dbReference type="Proteomes" id="UP000316562"/>
    </source>
</evidence>
<feature type="domain" description="4Fe-4S ferredoxin-type" evidence="13">
    <location>
        <begin position="54"/>
        <end position="84"/>
    </location>
</feature>
<feature type="binding site" evidence="12">
    <location>
        <position position="67"/>
    </location>
    <ligand>
        <name>[4Fe-4S] cluster</name>
        <dbReference type="ChEBI" id="CHEBI:49883"/>
        <label>1</label>
    </ligand>
</feature>
<gene>
    <name evidence="12" type="primary">nuoI</name>
    <name evidence="14" type="ORF">EVJ46_01335</name>
</gene>
<evidence type="ECO:0000256" key="9">
    <source>
        <dbReference type="ARBA" id="ARBA00023027"/>
    </source>
</evidence>
<dbReference type="Gene3D" id="3.30.70.3270">
    <property type="match status" value="1"/>
</dbReference>
<evidence type="ECO:0000313" key="14">
    <source>
        <dbReference type="EMBL" id="RZD16908.1"/>
    </source>
</evidence>
<dbReference type="GO" id="GO:0005506">
    <property type="term" value="F:iron ion binding"/>
    <property type="evidence" value="ECO:0007669"/>
    <property type="project" value="UniProtKB-UniRule"/>
</dbReference>
<dbReference type="Proteomes" id="UP000316562">
    <property type="component" value="Unassembled WGS sequence"/>
</dbReference>
<dbReference type="GO" id="GO:0048038">
    <property type="term" value="F:quinone binding"/>
    <property type="evidence" value="ECO:0007669"/>
    <property type="project" value="UniProtKB-KW"/>
</dbReference>
<dbReference type="EMBL" id="SGBC01000001">
    <property type="protein sequence ID" value="RZD16908.1"/>
    <property type="molecule type" value="Genomic_DNA"/>
</dbReference>
<feature type="binding site" evidence="12">
    <location>
        <position position="135"/>
    </location>
    <ligand>
        <name>[4Fe-4S] cluster</name>
        <dbReference type="ChEBI" id="CHEBI:49883"/>
        <label>2</label>
    </ligand>
</feature>
<dbReference type="PANTHER" id="PTHR10849:SF24">
    <property type="entry name" value="NADH-QUINONE OXIDOREDUCTASE SUBUNIT I 2"/>
    <property type="match status" value="1"/>
</dbReference>
<keyword evidence="4 12" id="KW-0479">Metal-binding</keyword>
<comment type="subunit">
    <text evidence="12">NDH-1 is composed of 14 different subunits. Subunits NuoA, H, J, K, L, M, N constitute the membrane sector of the complex.</text>
</comment>
<evidence type="ECO:0000256" key="1">
    <source>
        <dbReference type="ARBA" id="ARBA00022475"/>
    </source>
</evidence>
<keyword evidence="11 12" id="KW-0472">Membrane</keyword>
<accession>A0A519BI05</accession>
<comment type="similarity">
    <text evidence="12">Belongs to the complex I 23 kDa subunit family.</text>
</comment>
<reference evidence="14 15" key="1">
    <citation type="journal article" date="2019" name="ISME J.">
        <title>Insights into ecological role of a new deltaproteobacterial order Candidatus Acidulodesulfobacterales by metagenomics and metatranscriptomics.</title>
        <authorList>
            <person name="Tan S."/>
            <person name="Liu J."/>
            <person name="Fang Y."/>
            <person name="Hedlund B.P."/>
            <person name="Lian Z.H."/>
            <person name="Huang L.Y."/>
            <person name="Li J.T."/>
            <person name="Huang L.N."/>
            <person name="Li W.J."/>
            <person name="Jiang H.C."/>
            <person name="Dong H.L."/>
            <person name="Shu W.S."/>
        </authorList>
    </citation>
    <scope>NUCLEOTIDE SEQUENCE [LARGE SCALE GENOMIC DNA]</scope>
    <source>
        <strain evidence="14">AP2</strain>
    </source>
</reference>
<evidence type="ECO:0000256" key="4">
    <source>
        <dbReference type="ARBA" id="ARBA00022723"/>
    </source>
</evidence>
<dbReference type="PROSITE" id="PS51379">
    <property type="entry name" value="4FE4S_FER_2"/>
    <property type="match status" value="2"/>
</dbReference>
<keyword evidence="10 12" id="KW-0830">Ubiquinone</keyword>
<feature type="binding site" evidence="12">
    <location>
        <position position="139"/>
    </location>
    <ligand>
        <name>[4Fe-4S] cluster</name>
        <dbReference type="ChEBI" id="CHEBI:49883"/>
        <label>1</label>
    </ligand>
</feature>
<dbReference type="HAMAP" id="MF_01351">
    <property type="entry name" value="NDH1_NuoI"/>
    <property type="match status" value="1"/>
</dbReference>
<protein>
    <recommendedName>
        <fullName evidence="12">NADH-quinone oxidoreductase subunit I</fullName>
        <ecNumber evidence="12">7.1.1.-</ecNumber>
    </recommendedName>
    <alternativeName>
        <fullName evidence="12">NADH dehydrogenase I subunit I</fullName>
    </alternativeName>
    <alternativeName>
        <fullName evidence="12">NDH-1 subunit I</fullName>
    </alternativeName>
</protein>
<name>A0A519BI05_ACIG2</name>
<feature type="binding site" evidence="12">
    <location>
        <position position="64"/>
    </location>
    <ligand>
        <name>[4Fe-4S] cluster</name>
        <dbReference type="ChEBI" id="CHEBI:49883"/>
        <label>1</label>
    </ligand>
</feature>
<dbReference type="SUPFAM" id="SSF54862">
    <property type="entry name" value="4Fe-4S ferredoxins"/>
    <property type="match status" value="1"/>
</dbReference>
<evidence type="ECO:0000256" key="8">
    <source>
        <dbReference type="ARBA" id="ARBA00023014"/>
    </source>
</evidence>
<keyword evidence="1 12" id="KW-1003">Cell membrane</keyword>
<evidence type="ECO:0000256" key="11">
    <source>
        <dbReference type="ARBA" id="ARBA00023136"/>
    </source>
</evidence>
<comment type="function">
    <text evidence="12">NDH-1 shuttles electrons from NADH, via FMN and iron-sulfur (Fe-S) centers, to quinones in the respiratory chain. The immediate electron acceptor for the enzyme in this species is believed to be ubiquinone. Couples the redox reaction to proton translocation (for every two electrons transferred, four hydrogen ions are translocated across the cytoplasmic membrane), and thus conserves the redox energy in a proton gradient.</text>
</comment>
<dbReference type="GO" id="GO:0050136">
    <property type="term" value="F:NADH dehydrogenase (quinone) (non-electrogenic) activity"/>
    <property type="evidence" value="ECO:0007669"/>
    <property type="project" value="UniProtKB-UniRule"/>
</dbReference>
<comment type="caution">
    <text evidence="14">The sequence shown here is derived from an EMBL/GenBank/DDBJ whole genome shotgun (WGS) entry which is preliminary data.</text>
</comment>
<dbReference type="GO" id="GO:0051539">
    <property type="term" value="F:4 iron, 4 sulfur cluster binding"/>
    <property type="evidence" value="ECO:0007669"/>
    <property type="project" value="UniProtKB-KW"/>
</dbReference>
<evidence type="ECO:0000256" key="2">
    <source>
        <dbReference type="ARBA" id="ARBA00022485"/>
    </source>
</evidence>
<dbReference type="AlphaFoldDB" id="A0A519BI05"/>
<dbReference type="PANTHER" id="PTHR10849">
    <property type="entry name" value="NADH DEHYDROGENASE UBIQUINONE IRON-SULFUR PROTEIN 8, MITOCHONDRIAL"/>
    <property type="match status" value="1"/>
</dbReference>
<dbReference type="GO" id="GO:0005886">
    <property type="term" value="C:plasma membrane"/>
    <property type="evidence" value="ECO:0007669"/>
    <property type="project" value="UniProtKB-SubCell"/>
</dbReference>
<dbReference type="PROSITE" id="PS00198">
    <property type="entry name" value="4FE4S_FER_1"/>
    <property type="match status" value="1"/>
</dbReference>
<evidence type="ECO:0000256" key="12">
    <source>
        <dbReference type="HAMAP-Rule" id="MF_01351"/>
    </source>
</evidence>
<evidence type="ECO:0000256" key="3">
    <source>
        <dbReference type="ARBA" id="ARBA00022719"/>
    </source>
</evidence>
<dbReference type="Pfam" id="PF13237">
    <property type="entry name" value="Fer4_10"/>
    <property type="match status" value="1"/>
</dbReference>
<dbReference type="InterPro" id="IPR010226">
    <property type="entry name" value="NADH_quinone_OxRdtase_chainI"/>
</dbReference>
<keyword evidence="8 12" id="KW-0411">Iron-sulfur</keyword>
<evidence type="ECO:0000256" key="7">
    <source>
        <dbReference type="ARBA" id="ARBA00023004"/>
    </source>
</evidence>
<keyword evidence="5" id="KW-0677">Repeat</keyword>
<proteinExistence type="inferred from homology"/>
<feature type="binding site" evidence="12">
    <location>
        <position position="70"/>
    </location>
    <ligand>
        <name>[4Fe-4S] cluster</name>
        <dbReference type="ChEBI" id="CHEBI:49883"/>
        <label>1</label>
    </ligand>
</feature>
<keyword evidence="9 12" id="KW-0520">NAD</keyword>
<keyword evidence="6 12" id="KW-1278">Translocase</keyword>
<evidence type="ECO:0000256" key="10">
    <source>
        <dbReference type="ARBA" id="ARBA00023075"/>
    </source>
</evidence>
<dbReference type="InterPro" id="IPR017896">
    <property type="entry name" value="4Fe4S_Fe-S-bd"/>
</dbReference>
<evidence type="ECO:0000256" key="5">
    <source>
        <dbReference type="ARBA" id="ARBA00022737"/>
    </source>
</evidence>